<feature type="region of interest" description="Disordered" evidence="1">
    <location>
        <begin position="1"/>
        <end position="39"/>
    </location>
</feature>
<sequence length="365" mass="40407">MSRKRRIFDIDMPDEDFPEGKSNGEPLPESEQARRRGPMATAIGETGEALRDRKRIEDDIRAENDALAYEFVRLKREGLVTDTIPVDRIDTERLTRDRSTDADLDLSELKISLDAIGLSNPIRVVARPDGRYELVEGLRRLSAYRELYAETADQKWSRIPAGLIATGQGDAALYRRMVDENLIRKDISFAEMAMLAASYATEGVEGCTNLDAAVNQLYASVSPQKRSYIRRFAALIDRTSGYLKHPFAVPRALGLRLADLLDDDPGSIAELSDTLRAAPQRTAETELGILTRFAEARQSVVPKKTRGAPKAARRGRVVLSVPVGPGVRCTAADGKMELRASLDFAGLDRARLERAVEAFFGALED</sequence>
<evidence type="ECO:0000256" key="1">
    <source>
        <dbReference type="SAM" id="MobiDB-lite"/>
    </source>
</evidence>
<gene>
    <name evidence="3" type="ORF">LX81_04250</name>
</gene>
<evidence type="ECO:0000259" key="2">
    <source>
        <dbReference type="SMART" id="SM00470"/>
    </source>
</evidence>
<dbReference type="EMBL" id="QKZL01000048">
    <property type="protein sequence ID" value="PZX10330.1"/>
    <property type="molecule type" value="Genomic_DNA"/>
</dbReference>
<evidence type="ECO:0000313" key="3">
    <source>
        <dbReference type="EMBL" id="PZX10330.1"/>
    </source>
</evidence>
<organism evidence="3 4">
    <name type="scientific">Palleronia aestuarii</name>
    <dbReference type="NCBI Taxonomy" id="568105"/>
    <lineage>
        <taxon>Bacteria</taxon>
        <taxon>Pseudomonadati</taxon>
        <taxon>Pseudomonadota</taxon>
        <taxon>Alphaproteobacteria</taxon>
        <taxon>Rhodobacterales</taxon>
        <taxon>Roseobacteraceae</taxon>
        <taxon>Palleronia</taxon>
    </lineage>
</organism>
<dbReference type="AlphaFoldDB" id="A0A2W7MQV6"/>
<dbReference type="Pfam" id="PF02195">
    <property type="entry name" value="ParB_N"/>
    <property type="match status" value="1"/>
</dbReference>
<dbReference type="Gene3D" id="3.90.1530.30">
    <property type="match status" value="1"/>
</dbReference>
<proteinExistence type="predicted"/>
<dbReference type="InterPro" id="IPR050336">
    <property type="entry name" value="Chromosome_partition/occlusion"/>
</dbReference>
<protein>
    <submittedName>
        <fullName evidence="3">ParB family chromosome partitioning protein</fullName>
    </submittedName>
</protein>
<dbReference type="GO" id="GO:0005694">
    <property type="term" value="C:chromosome"/>
    <property type="evidence" value="ECO:0007669"/>
    <property type="project" value="TreeGrafter"/>
</dbReference>
<dbReference type="SMART" id="SM00470">
    <property type="entry name" value="ParB"/>
    <property type="match status" value="1"/>
</dbReference>
<keyword evidence="4" id="KW-1185">Reference proteome</keyword>
<dbReference type="InterPro" id="IPR003115">
    <property type="entry name" value="ParB_N"/>
</dbReference>
<dbReference type="Proteomes" id="UP000248916">
    <property type="component" value="Unassembled WGS sequence"/>
</dbReference>
<dbReference type="InterPro" id="IPR036086">
    <property type="entry name" value="ParB/Sulfiredoxin_sf"/>
</dbReference>
<dbReference type="PANTHER" id="PTHR33375:SF1">
    <property type="entry name" value="CHROMOSOME-PARTITIONING PROTEIN PARB-RELATED"/>
    <property type="match status" value="1"/>
</dbReference>
<dbReference type="SUPFAM" id="SSF110849">
    <property type="entry name" value="ParB/Sulfiredoxin"/>
    <property type="match status" value="1"/>
</dbReference>
<evidence type="ECO:0000313" key="4">
    <source>
        <dbReference type="Proteomes" id="UP000248916"/>
    </source>
</evidence>
<dbReference type="PANTHER" id="PTHR33375">
    <property type="entry name" value="CHROMOSOME-PARTITIONING PROTEIN PARB-RELATED"/>
    <property type="match status" value="1"/>
</dbReference>
<dbReference type="OrthoDB" id="7656008at2"/>
<dbReference type="GO" id="GO:0007059">
    <property type="term" value="P:chromosome segregation"/>
    <property type="evidence" value="ECO:0007669"/>
    <property type="project" value="TreeGrafter"/>
</dbReference>
<feature type="domain" description="ParB-like N-terminal" evidence="2">
    <location>
        <begin position="82"/>
        <end position="182"/>
    </location>
</feature>
<accession>A0A2W7MQV6</accession>
<reference evidence="3 4" key="1">
    <citation type="submission" date="2018-06" db="EMBL/GenBank/DDBJ databases">
        <title>Genomic Encyclopedia of Archaeal and Bacterial Type Strains, Phase II (KMG-II): from individual species to whole genera.</title>
        <authorList>
            <person name="Goeker M."/>
        </authorList>
    </citation>
    <scope>NUCLEOTIDE SEQUENCE [LARGE SCALE GENOMIC DNA]</scope>
    <source>
        <strain evidence="3 4">DSM 22009</strain>
    </source>
</reference>
<name>A0A2W7MQV6_9RHOB</name>
<comment type="caution">
    <text evidence="3">The sequence shown here is derived from an EMBL/GenBank/DDBJ whole genome shotgun (WGS) entry which is preliminary data.</text>
</comment>
<dbReference type="RefSeq" id="WP_111539197.1">
    <property type="nucleotide sequence ID" value="NZ_QKZL01000048.1"/>
</dbReference>